<sequence>MSNDALFERVQLQGAVIAHGPGDWRSNKARFQSNLEQSFFSYSRLLNDCIFIGYALLINSIGQLLYIIKSSGHPPALLGAVLGKISTVNDRPTIQMDTSESFSESSE</sequence>
<proteinExistence type="predicted"/>
<name>A0A4C1W674_EUMVA</name>
<dbReference type="AlphaFoldDB" id="A0A4C1W674"/>
<reference evidence="1 2" key="1">
    <citation type="journal article" date="2019" name="Commun. Biol.">
        <title>The bagworm genome reveals a unique fibroin gene that provides high tensile strength.</title>
        <authorList>
            <person name="Kono N."/>
            <person name="Nakamura H."/>
            <person name="Ohtoshi R."/>
            <person name="Tomita M."/>
            <person name="Numata K."/>
            <person name="Arakawa K."/>
        </authorList>
    </citation>
    <scope>NUCLEOTIDE SEQUENCE [LARGE SCALE GENOMIC DNA]</scope>
</reference>
<dbReference type="Proteomes" id="UP000299102">
    <property type="component" value="Unassembled WGS sequence"/>
</dbReference>
<dbReference type="EMBL" id="BGZK01000469">
    <property type="protein sequence ID" value="GBP45664.1"/>
    <property type="molecule type" value="Genomic_DNA"/>
</dbReference>
<comment type="caution">
    <text evidence="1">The sequence shown here is derived from an EMBL/GenBank/DDBJ whole genome shotgun (WGS) entry which is preliminary data.</text>
</comment>
<gene>
    <name evidence="1" type="ORF">EVAR_35931_1</name>
</gene>
<accession>A0A4C1W674</accession>
<organism evidence="1 2">
    <name type="scientific">Eumeta variegata</name>
    <name type="common">Bagworm moth</name>
    <name type="synonym">Eumeta japonica</name>
    <dbReference type="NCBI Taxonomy" id="151549"/>
    <lineage>
        <taxon>Eukaryota</taxon>
        <taxon>Metazoa</taxon>
        <taxon>Ecdysozoa</taxon>
        <taxon>Arthropoda</taxon>
        <taxon>Hexapoda</taxon>
        <taxon>Insecta</taxon>
        <taxon>Pterygota</taxon>
        <taxon>Neoptera</taxon>
        <taxon>Endopterygota</taxon>
        <taxon>Lepidoptera</taxon>
        <taxon>Glossata</taxon>
        <taxon>Ditrysia</taxon>
        <taxon>Tineoidea</taxon>
        <taxon>Psychidae</taxon>
        <taxon>Oiketicinae</taxon>
        <taxon>Eumeta</taxon>
    </lineage>
</organism>
<evidence type="ECO:0000313" key="1">
    <source>
        <dbReference type="EMBL" id="GBP45664.1"/>
    </source>
</evidence>
<keyword evidence="2" id="KW-1185">Reference proteome</keyword>
<protein>
    <submittedName>
        <fullName evidence="1">Uncharacterized protein</fullName>
    </submittedName>
</protein>
<evidence type="ECO:0000313" key="2">
    <source>
        <dbReference type="Proteomes" id="UP000299102"/>
    </source>
</evidence>